<keyword evidence="6" id="KW-0808">Transferase</keyword>
<dbReference type="SUPFAM" id="SSF47954">
    <property type="entry name" value="Cyclin-like"/>
    <property type="match status" value="1"/>
</dbReference>
<evidence type="ECO:0000256" key="3">
    <source>
        <dbReference type="ARBA" id="ARBA00022840"/>
    </source>
</evidence>
<name>A0A481Z1F5_9VIRU</name>
<dbReference type="SMART" id="SM00220">
    <property type="entry name" value="S_TKc"/>
    <property type="match status" value="1"/>
</dbReference>
<dbReference type="InterPro" id="IPR008271">
    <property type="entry name" value="Ser/Thr_kinase_AS"/>
</dbReference>
<dbReference type="PANTHER" id="PTHR24056">
    <property type="entry name" value="CELL DIVISION PROTEIN KINASE"/>
    <property type="match status" value="1"/>
</dbReference>
<dbReference type="Pfam" id="PF00069">
    <property type="entry name" value="Pkinase"/>
    <property type="match status" value="1"/>
</dbReference>
<dbReference type="PROSITE" id="PS00108">
    <property type="entry name" value="PROTEIN_KINASE_ST"/>
    <property type="match status" value="1"/>
</dbReference>
<evidence type="ECO:0000256" key="4">
    <source>
        <dbReference type="PROSITE-ProRule" id="PRU10141"/>
    </source>
</evidence>
<sequence>MKYIKPYNKIGKGAYANIYKIDYQLADDKYEQRVVKKFKFFKKKCGIPVTMIKEVCNTKNMNYDGIIKYLKILMKDNEYAVVMKLFLGDMRKYMELVPFKKRIKHISIITQKLCKILYILKQNKVLHRDIKPCNILMNWTYRNIDPPDICLSDFGISQKNIYDGDWKENDLNVYTIWYRAPEIICNDNEYEYGIYNEKAEIWALGITMFDYICFDNEFKKSVTLIGEKTVGNHIKILRKLVGDDNTNYYKNGPNKIIPKHEIYIRTIILQKIGKENFKKIPKQYFNLLSKMLTINPDNRISVEDALKHKAISHHEFIPEYNYIPNLSSHELSKYLRCQTKLITPSNKKKILSWLINICCNFNQIQVSTYIIAVDIFDKIAQFINITQDDTVDDIINIIKMCMIPSLSLAIKFNEGKSFSLKLLTDELATEETEILRSMPTDILVTTEIEILKLIEYNIHNTKLYPLLNVACNKFKKTENLYECLKELPAIYTSPETVSYETVALVLQKHFDNDLVEIK</sequence>
<keyword evidence="6" id="KW-0723">Serine/threonine-protein kinase</keyword>
<evidence type="ECO:0000256" key="1">
    <source>
        <dbReference type="ARBA" id="ARBA00006485"/>
    </source>
</evidence>
<dbReference type="GO" id="GO:0004674">
    <property type="term" value="F:protein serine/threonine kinase activity"/>
    <property type="evidence" value="ECO:0007669"/>
    <property type="project" value="UniProtKB-KW"/>
</dbReference>
<proteinExistence type="inferred from homology"/>
<keyword evidence="3 4" id="KW-0067">ATP-binding</keyword>
<dbReference type="EMBL" id="MK500391">
    <property type="protein sequence ID" value="QBK88526.1"/>
    <property type="molecule type" value="Genomic_DNA"/>
</dbReference>
<organism evidence="6">
    <name type="scientific">Mimivirus LCMiAC01</name>
    <dbReference type="NCBI Taxonomy" id="2506608"/>
    <lineage>
        <taxon>Viruses</taxon>
        <taxon>Varidnaviria</taxon>
        <taxon>Bamfordvirae</taxon>
        <taxon>Nucleocytoviricota</taxon>
        <taxon>Megaviricetes</taxon>
        <taxon>Imitervirales</taxon>
        <taxon>Mimiviridae</taxon>
        <taxon>Klosneuvirinae</taxon>
    </lineage>
</organism>
<dbReference type="InterPro" id="IPR011009">
    <property type="entry name" value="Kinase-like_dom_sf"/>
</dbReference>
<evidence type="ECO:0000256" key="2">
    <source>
        <dbReference type="ARBA" id="ARBA00022741"/>
    </source>
</evidence>
<evidence type="ECO:0000313" key="6">
    <source>
        <dbReference type="EMBL" id="QBK88526.1"/>
    </source>
</evidence>
<keyword evidence="2 4" id="KW-0547">Nucleotide-binding</keyword>
<keyword evidence="6" id="KW-0418">Kinase</keyword>
<dbReference type="SUPFAM" id="SSF56112">
    <property type="entry name" value="Protein kinase-like (PK-like)"/>
    <property type="match status" value="1"/>
</dbReference>
<dbReference type="InterPro" id="IPR000719">
    <property type="entry name" value="Prot_kinase_dom"/>
</dbReference>
<dbReference type="Gene3D" id="1.10.472.10">
    <property type="entry name" value="Cyclin-like"/>
    <property type="match status" value="1"/>
</dbReference>
<dbReference type="Gene3D" id="1.10.510.10">
    <property type="entry name" value="Transferase(Phosphotransferase) domain 1"/>
    <property type="match status" value="1"/>
</dbReference>
<gene>
    <name evidence="6" type="ORF">LCMiAC01_02030</name>
</gene>
<dbReference type="Gene3D" id="3.30.200.20">
    <property type="entry name" value="Phosphorylase Kinase, domain 1"/>
    <property type="match status" value="1"/>
</dbReference>
<feature type="domain" description="Protein kinase" evidence="5">
    <location>
        <begin position="4"/>
        <end position="317"/>
    </location>
</feature>
<dbReference type="PROSITE" id="PS50011">
    <property type="entry name" value="PROTEIN_KINASE_DOM"/>
    <property type="match status" value="1"/>
</dbReference>
<dbReference type="PROSITE" id="PS00107">
    <property type="entry name" value="PROTEIN_KINASE_ATP"/>
    <property type="match status" value="1"/>
</dbReference>
<reference evidence="6" key="1">
    <citation type="journal article" date="2019" name="MBio">
        <title>Virus Genomes from Deep Sea Sediments Expand the Ocean Megavirome and Support Independent Origins of Viral Gigantism.</title>
        <authorList>
            <person name="Backstrom D."/>
            <person name="Yutin N."/>
            <person name="Jorgensen S.L."/>
            <person name="Dharamshi J."/>
            <person name="Homa F."/>
            <person name="Zaremba-Niedwiedzka K."/>
            <person name="Spang A."/>
            <person name="Wolf Y.I."/>
            <person name="Koonin E.V."/>
            <person name="Ettema T.J."/>
        </authorList>
    </citation>
    <scope>NUCLEOTIDE SEQUENCE</scope>
</reference>
<protein>
    <submittedName>
        <fullName evidence="6">Serine/threonine protein kinase</fullName>
    </submittedName>
</protein>
<dbReference type="InterPro" id="IPR017441">
    <property type="entry name" value="Protein_kinase_ATP_BS"/>
</dbReference>
<dbReference type="GO" id="GO:0005524">
    <property type="term" value="F:ATP binding"/>
    <property type="evidence" value="ECO:0007669"/>
    <property type="project" value="UniProtKB-UniRule"/>
</dbReference>
<feature type="binding site" evidence="4">
    <location>
        <position position="37"/>
    </location>
    <ligand>
        <name>ATP</name>
        <dbReference type="ChEBI" id="CHEBI:30616"/>
    </ligand>
</feature>
<comment type="similarity">
    <text evidence="1">Belongs to the protein kinase superfamily. CMGC Ser/Thr protein kinase family. CDC2/CDKX subfamily.</text>
</comment>
<dbReference type="InterPro" id="IPR036915">
    <property type="entry name" value="Cyclin-like_sf"/>
</dbReference>
<evidence type="ECO:0000259" key="5">
    <source>
        <dbReference type="PROSITE" id="PS50011"/>
    </source>
</evidence>
<dbReference type="InterPro" id="IPR050108">
    <property type="entry name" value="CDK"/>
</dbReference>
<accession>A0A481Z1F5</accession>